<feature type="coiled-coil region" evidence="1">
    <location>
        <begin position="82"/>
        <end position="117"/>
    </location>
</feature>
<dbReference type="RefSeq" id="WP_083170499.1">
    <property type="nucleotide sequence ID" value="NZ_MVHF01000062.1"/>
</dbReference>
<keyword evidence="1" id="KW-0175">Coiled coil</keyword>
<organism evidence="3 4">
    <name type="scientific">Mycobacterium aquaticum</name>
    <dbReference type="NCBI Taxonomy" id="1927124"/>
    <lineage>
        <taxon>Bacteria</taxon>
        <taxon>Bacillati</taxon>
        <taxon>Actinomycetota</taxon>
        <taxon>Actinomycetes</taxon>
        <taxon>Mycobacteriales</taxon>
        <taxon>Mycobacteriaceae</taxon>
        <taxon>Mycobacterium</taxon>
    </lineage>
</organism>
<name>A0A1W9ZZY4_9MYCO</name>
<dbReference type="Proteomes" id="UP000192448">
    <property type="component" value="Unassembled WGS sequence"/>
</dbReference>
<reference evidence="3 4" key="1">
    <citation type="submission" date="2017-02" db="EMBL/GenBank/DDBJ databases">
        <title>The new phylogeny of genus Mycobacterium.</title>
        <authorList>
            <person name="Tortoli E."/>
            <person name="Trovato A."/>
            <person name="Cirillo D.M."/>
        </authorList>
    </citation>
    <scope>NUCLEOTIDE SEQUENCE [LARGE SCALE GENOMIC DNA]</scope>
    <source>
        <strain evidence="3 4">RW6</strain>
    </source>
</reference>
<protein>
    <recommendedName>
        <fullName evidence="5">DUF4355 domain-containing protein</fullName>
    </recommendedName>
</protein>
<sequence length="204" mass="21313">MSEINELPIHPTTGLRAIGIGKRGPWWPVMGGSGEGDGGAGDGDGDGGQGDAATGSQGADGDKKPTETVEFWKGKAREQETRAKANAAAAKKLAEIEEANKSEAQKAADRIAKAEAEVAGVPAKVAEGLKAHLVALHKIADEDAELFLTATDPDLLLKQAARLLAQSGGKRKNNNYVADQGNGDKPEKPSGMREFTRELFGNNT</sequence>
<evidence type="ECO:0000256" key="2">
    <source>
        <dbReference type="SAM" id="MobiDB-lite"/>
    </source>
</evidence>
<proteinExistence type="predicted"/>
<dbReference type="OrthoDB" id="4774617at2"/>
<feature type="compositionally biased region" description="Gly residues" evidence="2">
    <location>
        <begin position="31"/>
        <end position="50"/>
    </location>
</feature>
<keyword evidence="4" id="KW-1185">Reference proteome</keyword>
<gene>
    <name evidence="3" type="ORF">BST13_35225</name>
</gene>
<dbReference type="STRING" id="1927124.BST13_35225"/>
<feature type="compositionally biased region" description="Basic and acidic residues" evidence="2">
    <location>
        <begin position="182"/>
        <end position="197"/>
    </location>
</feature>
<feature type="region of interest" description="Disordered" evidence="2">
    <location>
        <begin position="168"/>
        <end position="204"/>
    </location>
</feature>
<evidence type="ECO:0008006" key="5">
    <source>
        <dbReference type="Google" id="ProtNLM"/>
    </source>
</evidence>
<evidence type="ECO:0000256" key="1">
    <source>
        <dbReference type="SAM" id="Coils"/>
    </source>
</evidence>
<evidence type="ECO:0000313" key="3">
    <source>
        <dbReference type="EMBL" id="ORA23407.1"/>
    </source>
</evidence>
<accession>A0A1W9ZZY4</accession>
<feature type="region of interest" description="Disordered" evidence="2">
    <location>
        <begin position="15"/>
        <end position="66"/>
    </location>
</feature>
<dbReference type="AlphaFoldDB" id="A0A1W9ZZY4"/>
<dbReference type="EMBL" id="MVHF01000062">
    <property type="protein sequence ID" value="ORA23407.1"/>
    <property type="molecule type" value="Genomic_DNA"/>
</dbReference>
<comment type="caution">
    <text evidence="3">The sequence shown here is derived from an EMBL/GenBank/DDBJ whole genome shotgun (WGS) entry which is preliminary data.</text>
</comment>
<evidence type="ECO:0000313" key="4">
    <source>
        <dbReference type="Proteomes" id="UP000192448"/>
    </source>
</evidence>